<keyword evidence="2" id="KW-1185">Reference proteome</keyword>
<gene>
    <name evidence="1" type="ORF">Taro_039857</name>
</gene>
<comment type="caution">
    <text evidence="1">The sequence shown here is derived from an EMBL/GenBank/DDBJ whole genome shotgun (WGS) entry which is preliminary data.</text>
</comment>
<accession>A0A843WAD5</accession>
<dbReference type="EMBL" id="NMUH01003767">
    <property type="protein sequence ID" value="MQM07022.1"/>
    <property type="molecule type" value="Genomic_DNA"/>
</dbReference>
<dbReference type="AlphaFoldDB" id="A0A843WAD5"/>
<evidence type="ECO:0000313" key="1">
    <source>
        <dbReference type="EMBL" id="MQM07022.1"/>
    </source>
</evidence>
<protein>
    <submittedName>
        <fullName evidence="1">Uncharacterized protein</fullName>
    </submittedName>
</protein>
<proteinExistence type="predicted"/>
<evidence type="ECO:0000313" key="2">
    <source>
        <dbReference type="Proteomes" id="UP000652761"/>
    </source>
</evidence>
<sequence length="60" mass="6679">MTICAGRSRHNGEEEWLGVGISCSHSCQELLHTTPTRCKLIPKGSDTTKMSRPENYAMDI</sequence>
<name>A0A843WAD5_COLES</name>
<organism evidence="1 2">
    <name type="scientific">Colocasia esculenta</name>
    <name type="common">Wild taro</name>
    <name type="synonym">Arum esculentum</name>
    <dbReference type="NCBI Taxonomy" id="4460"/>
    <lineage>
        <taxon>Eukaryota</taxon>
        <taxon>Viridiplantae</taxon>
        <taxon>Streptophyta</taxon>
        <taxon>Embryophyta</taxon>
        <taxon>Tracheophyta</taxon>
        <taxon>Spermatophyta</taxon>
        <taxon>Magnoliopsida</taxon>
        <taxon>Liliopsida</taxon>
        <taxon>Araceae</taxon>
        <taxon>Aroideae</taxon>
        <taxon>Colocasieae</taxon>
        <taxon>Colocasia</taxon>
    </lineage>
</organism>
<dbReference type="Proteomes" id="UP000652761">
    <property type="component" value="Unassembled WGS sequence"/>
</dbReference>
<reference evidence="1" key="1">
    <citation type="submission" date="2017-07" db="EMBL/GenBank/DDBJ databases">
        <title>Taro Niue Genome Assembly and Annotation.</title>
        <authorList>
            <person name="Atibalentja N."/>
            <person name="Keating K."/>
            <person name="Fields C.J."/>
        </authorList>
    </citation>
    <scope>NUCLEOTIDE SEQUENCE</scope>
    <source>
        <strain evidence="1">Niue_2</strain>
        <tissue evidence="1">Leaf</tissue>
    </source>
</reference>